<accession>A0A1Q8RSI7</accession>
<protein>
    <submittedName>
        <fullName evidence="1">Uncharacterized protein</fullName>
    </submittedName>
</protein>
<dbReference type="Proteomes" id="UP000186583">
    <property type="component" value="Unassembled WGS sequence"/>
</dbReference>
<dbReference type="EMBL" id="MPGH01000101">
    <property type="protein sequence ID" value="OLN87272.1"/>
    <property type="molecule type" value="Genomic_DNA"/>
</dbReference>
<dbReference type="AlphaFoldDB" id="A0A1Q8RSI7"/>
<name>A0A1Q8RSI7_9PEZI</name>
<dbReference type="OrthoDB" id="5358702at2759"/>
<proteinExistence type="predicted"/>
<evidence type="ECO:0000313" key="2">
    <source>
        <dbReference type="Proteomes" id="UP000186583"/>
    </source>
</evidence>
<gene>
    <name evidence="1" type="ORF">CCHL11_03595</name>
</gene>
<comment type="caution">
    <text evidence="1">The sequence shown here is derived from an EMBL/GenBank/DDBJ whole genome shotgun (WGS) entry which is preliminary data.</text>
</comment>
<dbReference type="SUPFAM" id="SSF48439">
    <property type="entry name" value="Protein prenylyltransferase"/>
    <property type="match status" value="1"/>
</dbReference>
<keyword evidence="2" id="KW-1185">Reference proteome</keyword>
<sequence length="207" mass="23329">MSRALDKHVIAALKQGDHEKIFNDIAGLFVRQNHDRLLEFEILGRSHPIGPSQNFLRDENAVAVPKLRLVQAFFFARQILQNHIADGAVEAERLLSATGVLLLMDPEHLTAANIRKRLLRDRISTGGDTTVFLTWEKCGESVWWFLRTAASRTAMGQAGLEEFMRVEEHLEAASVKESADLKVLKSARKWCELYRPRGDGHFPGASE</sequence>
<evidence type="ECO:0000313" key="1">
    <source>
        <dbReference type="EMBL" id="OLN87272.1"/>
    </source>
</evidence>
<reference evidence="1 2" key="1">
    <citation type="submission" date="2016-11" db="EMBL/GenBank/DDBJ databases">
        <title>Draft Genome Assembly of Colletotrichum chlorophyti a pathogen of herbaceous plants.</title>
        <authorList>
            <person name="Gan P."/>
            <person name="Narusaka M."/>
            <person name="Tsushima A."/>
            <person name="Narusaka Y."/>
            <person name="Takano Y."/>
            <person name="Shirasu K."/>
        </authorList>
    </citation>
    <scope>NUCLEOTIDE SEQUENCE [LARGE SCALE GENOMIC DNA]</scope>
    <source>
        <strain evidence="1 2">NTL11</strain>
    </source>
</reference>
<organism evidence="1 2">
    <name type="scientific">Colletotrichum chlorophyti</name>
    <dbReference type="NCBI Taxonomy" id="708187"/>
    <lineage>
        <taxon>Eukaryota</taxon>
        <taxon>Fungi</taxon>
        <taxon>Dikarya</taxon>
        <taxon>Ascomycota</taxon>
        <taxon>Pezizomycotina</taxon>
        <taxon>Sordariomycetes</taxon>
        <taxon>Hypocreomycetidae</taxon>
        <taxon>Glomerellales</taxon>
        <taxon>Glomerellaceae</taxon>
        <taxon>Colletotrichum</taxon>
    </lineage>
</organism>